<dbReference type="InterPro" id="IPR007396">
    <property type="entry name" value="TR_PAI2-type"/>
</dbReference>
<reference evidence="1 2" key="1">
    <citation type="submission" date="2024-03" db="EMBL/GenBank/DDBJ databases">
        <title>High-quality draft genome sequencing of Tistrella sp. BH-R2-4.</title>
        <authorList>
            <person name="Dong C."/>
        </authorList>
    </citation>
    <scope>NUCLEOTIDE SEQUENCE [LARGE SCALE GENOMIC DNA]</scope>
    <source>
        <strain evidence="1 2">BH-R2-4</strain>
    </source>
</reference>
<dbReference type="PANTHER" id="PTHR35802:SF1">
    <property type="entry name" value="PROTEASE SYNTHASE AND SPORULATION PROTEIN PAI 2"/>
    <property type="match status" value="1"/>
</dbReference>
<evidence type="ECO:0000313" key="1">
    <source>
        <dbReference type="EMBL" id="MEN2991001.1"/>
    </source>
</evidence>
<comment type="caution">
    <text evidence="1">The sequence shown here is derived from an EMBL/GenBank/DDBJ whole genome shotgun (WGS) entry which is preliminary data.</text>
</comment>
<dbReference type="EMBL" id="JBBKTW010000009">
    <property type="protein sequence ID" value="MEN2991001.1"/>
    <property type="molecule type" value="Genomic_DNA"/>
</dbReference>
<dbReference type="PANTHER" id="PTHR35802">
    <property type="entry name" value="PROTEASE SYNTHASE AND SPORULATION PROTEIN PAI 2"/>
    <property type="match status" value="1"/>
</dbReference>
<protein>
    <submittedName>
        <fullName evidence="1">FMN-binding negative transcriptional regulator</fullName>
    </submittedName>
</protein>
<organism evidence="1 2">
    <name type="scientific">Tistrella arctica</name>
    <dbReference type="NCBI Taxonomy" id="3133430"/>
    <lineage>
        <taxon>Bacteria</taxon>
        <taxon>Pseudomonadati</taxon>
        <taxon>Pseudomonadota</taxon>
        <taxon>Alphaproteobacteria</taxon>
        <taxon>Geminicoccales</taxon>
        <taxon>Geminicoccaceae</taxon>
        <taxon>Tistrella</taxon>
    </lineage>
</organism>
<dbReference type="InterPro" id="IPR012349">
    <property type="entry name" value="Split_barrel_FMN-bd"/>
</dbReference>
<evidence type="ECO:0000313" key="2">
    <source>
        <dbReference type="Proteomes" id="UP001413721"/>
    </source>
</evidence>
<keyword evidence="2" id="KW-1185">Reference proteome</keyword>
<dbReference type="Pfam" id="PF04299">
    <property type="entry name" value="FMN_bind_2"/>
    <property type="match status" value="1"/>
</dbReference>
<dbReference type="Gene3D" id="2.30.110.10">
    <property type="entry name" value="Electron Transport, Fmn-binding Protein, Chain A"/>
    <property type="match status" value="1"/>
</dbReference>
<dbReference type="Proteomes" id="UP001413721">
    <property type="component" value="Unassembled WGS sequence"/>
</dbReference>
<sequence length="208" mass="23097">MYSPPAYRADDPVFLRALMREWSFATLVSHLDGETLITHLPVLVDEGGTGLGVLSMHMARANPQWRHFEAGAEAVVIFSGPHAYVSVNWYDGQQTFPTWNYGAIHARGPVVLEHDPQALRDLLARTVDTYDKPLGGAWRFEDVDEDKVVPRLGGIVGLRVEIARLDGKLKFNQDKPAADRARVRHALMQHPATADAARFMTRLESGGS</sequence>
<proteinExistence type="predicted"/>
<name>A0ABU9YQB1_9PROT</name>
<accession>A0ABU9YQB1</accession>
<dbReference type="PIRSF" id="PIRSF010372">
    <property type="entry name" value="PaiB"/>
    <property type="match status" value="1"/>
</dbReference>
<gene>
    <name evidence="1" type="ORF">WG926_22005</name>
</gene>
<dbReference type="SUPFAM" id="SSF50475">
    <property type="entry name" value="FMN-binding split barrel"/>
    <property type="match status" value="1"/>
</dbReference>
<dbReference type="RefSeq" id="WP_345938291.1">
    <property type="nucleotide sequence ID" value="NZ_JBBKTW010000009.1"/>
</dbReference>